<dbReference type="RefSeq" id="XP_069207555.1">
    <property type="nucleotide sequence ID" value="XM_069355484.1"/>
</dbReference>
<dbReference type="EMBL" id="JBBXJM010000005">
    <property type="protein sequence ID" value="KAL1407611.1"/>
    <property type="molecule type" value="Genomic_DNA"/>
</dbReference>
<organism evidence="3 4">
    <name type="scientific">Vanrija albida</name>
    <dbReference type="NCBI Taxonomy" id="181172"/>
    <lineage>
        <taxon>Eukaryota</taxon>
        <taxon>Fungi</taxon>
        <taxon>Dikarya</taxon>
        <taxon>Basidiomycota</taxon>
        <taxon>Agaricomycotina</taxon>
        <taxon>Tremellomycetes</taxon>
        <taxon>Trichosporonales</taxon>
        <taxon>Trichosporonaceae</taxon>
        <taxon>Vanrija</taxon>
    </lineage>
</organism>
<reference evidence="3 4" key="1">
    <citation type="submission" date="2023-08" db="EMBL/GenBank/DDBJ databases">
        <title>Annotated Genome Sequence of Vanrija albida AlHP1.</title>
        <authorList>
            <person name="Herzog R."/>
        </authorList>
    </citation>
    <scope>NUCLEOTIDE SEQUENCE [LARGE SCALE GENOMIC DNA]</scope>
    <source>
        <strain evidence="3 4">AlHP1</strain>
    </source>
</reference>
<protein>
    <recommendedName>
        <fullName evidence="2">Essential protein Yae1 N-terminal domain-containing protein</fullName>
    </recommendedName>
</protein>
<gene>
    <name evidence="3" type="ORF">Q8F55_007044</name>
</gene>
<dbReference type="Proteomes" id="UP001565368">
    <property type="component" value="Unassembled WGS sequence"/>
</dbReference>
<accession>A0ABR3PZ94</accession>
<dbReference type="PANTHER" id="PTHR28532">
    <property type="entry name" value="GEO13458P1"/>
    <property type="match status" value="1"/>
</dbReference>
<evidence type="ECO:0000313" key="4">
    <source>
        <dbReference type="Proteomes" id="UP001565368"/>
    </source>
</evidence>
<dbReference type="PANTHER" id="PTHR28532:SF1">
    <property type="entry name" value="ORAL CANCER OVEREXPRESSED 1"/>
    <property type="match status" value="1"/>
</dbReference>
<comment type="caution">
    <text evidence="3">The sequence shown here is derived from an EMBL/GenBank/DDBJ whole genome shotgun (WGS) entry which is preliminary data.</text>
</comment>
<dbReference type="Pfam" id="PF09811">
    <property type="entry name" value="Yae1_N"/>
    <property type="match status" value="1"/>
</dbReference>
<evidence type="ECO:0000259" key="2">
    <source>
        <dbReference type="Pfam" id="PF09811"/>
    </source>
</evidence>
<name>A0ABR3PZ94_9TREE</name>
<proteinExistence type="inferred from homology"/>
<evidence type="ECO:0000313" key="3">
    <source>
        <dbReference type="EMBL" id="KAL1407611.1"/>
    </source>
</evidence>
<dbReference type="GeneID" id="95988087"/>
<comment type="similarity">
    <text evidence="1">Belongs to the LTO1 family.</text>
</comment>
<sequence length="184" mass="19574">MDTDGDDLFGEANNLESGFYTAGYADGHAHGRLHGLFEGRQLGQEKAWELWEEVGFYEGFAGVWAARLAAASGRKEAKSLAHAQTLLGLIAAFPATNPTPVPDAPIDGETEAQRQEREAALAAAPDLPALLSNIRARYRLLCTSVGVRPRLVAAQRDGSAGDGGAVVEGIEGPMKGVDTRQLRF</sequence>
<dbReference type="InterPro" id="IPR019191">
    <property type="entry name" value="Essential_protein_Yae1_N"/>
</dbReference>
<keyword evidence="4" id="KW-1185">Reference proteome</keyword>
<evidence type="ECO:0000256" key="1">
    <source>
        <dbReference type="ARBA" id="ARBA00038090"/>
    </source>
</evidence>
<dbReference type="InterPro" id="IPR052436">
    <property type="entry name" value="LTO1_adapter"/>
</dbReference>
<feature type="domain" description="Essential protein Yae1 N-terminal" evidence="2">
    <location>
        <begin position="23"/>
        <end position="61"/>
    </location>
</feature>